<reference evidence="3" key="2">
    <citation type="submission" date="2016-03" db="EMBL/GenBank/DDBJ databases">
        <authorList>
            <person name="Ploux O."/>
        </authorList>
    </citation>
    <scope>NUCLEOTIDE SEQUENCE [LARGE SCALE GENOMIC DNA]</scope>
    <source>
        <strain evidence="3">PP9</strain>
    </source>
</reference>
<dbReference type="EMBL" id="CP014806">
    <property type="protein sequence ID" value="AMX00871.1"/>
    <property type="molecule type" value="Genomic_DNA"/>
</dbReference>
<dbReference type="Gene3D" id="1.10.1760.20">
    <property type="match status" value="1"/>
</dbReference>
<gene>
    <name evidence="2" type="ORF">ATY39_16690</name>
</gene>
<dbReference type="GO" id="GO:0022857">
    <property type="term" value="F:transmembrane transporter activity"/>
    <property type="evidence" value="ECO:0007669"/>
    <property type="project" value="InterPro"/>
</dbReference>
<dbReference type="STRING" id="241244.ATY39_16690"/>
<organism evidence="2 3">
    <name type="scientific">Rummeliibacillus stabekisii</name>
    <dbReference type="NCBI Taxonomy" id="241244"/>
    <lineage>
        <taxon>Bacteria</taxon>
        <taxon>Bacillati</taxon>
        <taxon>Bacillota</taxon>
        <taxon>Bacilli</taxon>
        <taxon>Bacillales</taxon>
        <taxon>Caryophanaceae</taxon>
        <taxon>Rummeliibacillus</taxon>
    </lineage>
</organism>
<keyword evidence="1" id="KW-1133">Transmembrane helix</keyword>
<evidence type="ECO:0008006" key="4">
    <source>
        <dbReference type="Google" id="ProtNLM"/>
    </source>
</evidence>
<dbReference type="KEGG" id="rst:ATY39_16690"/>
<keyword evidence="1" id="KW-0812">Transmembrane</keyword>
<dbReference type="AlphaFoldDB" id="A0A143HHB1"/>
<evidence type="ECO:0000313" key="2">
    <source>
        <dbReference type="EMBL" id="AMX00871.1"/>
    </source>
</evidence>
<feature type="transmembrane region" description="Helical" evidence="1">
    <location>
        <begin position="126"/>
        <end position="147"/>
    </location>
</feature>
<reference evidence="2 3" key="1">
    <citation type="journal article" date="2016" name="Genome Announc.">
        <title>Whole-Genome Sequence of Rummeliibacillus stabekisii Strain PP9 Isolated from Antarctic Soil.</title>
        <authorList>
            <person name="da Mota F.F."/>
            <person name="Vollu R.E."/>
            <person name="Jurelevicius D."/>
            <person name="Seldin L."/>
        </authorList>
    </citation>
    <scope>NUCLEOTIDE SEQUENCE [LARGE SCALE GENOMIC DNA]</scope>
    <source>
        <strain evidence="2 3">PP9</strain>
    </source>
</reference>
<keyword evidence="1" id="KW-0472">Membrane</keyword>
<dbReference type="OrthoDB" id="5431035at2"/>
<proteinExistence type="predicted"/>
<dbReference type="Proteomes" id="UP000076021">
    <property type="component" value="Chromosome"/>
</dbReference>
<sequence length="162" mass="17075">MKFRRLTFTAMIAALSAIGAMIKIPVVIGSAALDSAPAFLGAALLPAPIAGAAAAIGHMVSAELSGFPMTLPFHALIAIEMFVVVYGFAKLHQRNHHLLKWLFAVIVNGILAPLPFYFLISPQTYYAITPGIFIATVINAVIAGLCLPAITKVTGKVGDTCR</sequence>
<accession>A0A143HHB1</accession>
<feature type="transmembrane region" description="Helical" evidence="1">
    <location>
        <begin position="101"/>
        <end position="120"/>
    </location>
</feature>
<protein>
    <recommendedName>
        <fullName evidence="4">ECF transporter S component</fullName>
    </recommendedName>
</protein>
<name>A0A143HHB1_9BACL</name>
<dbReference type="InterPro" id="IPR024529">
    <property type="entry name" value="ECF_trnsprt_substrate-spec"/>
</dbReference>
<feature type="transmembrane region" description="Helical" evidence="1">
    <location>
        <begin position="71"/>
        <end position="89"/>
    </location>
</feature>
<evidence type="ECO:0000256" key="1">
    <source>
        <dbReference type="SAM" id="Phobius"/>
    </source>
</evidence>
<dbReference type="Pfam" id="PF12822">
    <property type="entry name" value="ECF_trnsprt"/>
    <property type="match status" value="1"/>
</dbReference>
<keyword evidence="3" id="KW-1185">Reference proteome</keyword>
<dbReference type="RefSeq" id="WP_066791699.1">
    <property type="nucleotide sequence ID" value="NZ_CP014806.1"/>
</dbReference>
<feature type="transmembrane region" description="Helical" evidence="1">
    <location>
        <begin position="6"/>
        <end position="26"/>
    </location>
</feature>
<evidence type="ECO:0000313" key="3">
    <source>
        <dbReference type="Proteomes" id="UP000076021"/>
    </source>
</evidence>
<feature type="transmembrane region" description="Helical" evidence="1">
    <location>
        <begin position="38"/>
        <end position="59"/>
    </location>
</feature>